<evidence type="ECO:0000256" key="5">
    <source>
        <dbReference type="ARBA" id="ARBA00022917"/>
    </source>
</evidence>
<dbReference type="SUPFAM" id="SSF55681">
    <property type="entry name" value="Class II aaRS and biotin synthetases"/>
    <property type="match status" value="2"/>
</dbReference>
<evidence type="ECO:0000259" key="7">
    <source>
        <dbReference type="PROSITE" id="PS50862"/>
    </source>
</evidence>
<evidence type="ECO:0000256" key="2">
    <source>
        <dbReference type="ARBA" id="ARBA00022598"/>
    </source>
</evidence>
<dbReference type="EC" id="6.1.1.20" evidence="1"/>
<dbReference type="PANTHER" id="PTHR11538">
    <property type="entry name" value="PHENYLALANYL-TRNA SYNTHETASE"/>
    <property type="match status" value="1"/>
</dbReference>
<dbReference type="InterPro" id="IPR045864">
    <property type="entry name" value="aa-tRNA-synth_II/BPL/LPL"/>
</dbReference>
<dbReference type="Gene3D" id="3.30.930.10">
    <property type="entry name" value="Bira Bifunctional Protein, Domain 2"/>
    <property type="match status" value="1"/>
</dbReference>
<comment type="caution">
    <text evidence="8">The sequence shown here is derived from an EMBL/GenBank/DDBJ whole genome shotgun (WGS) entry which is preliminary data.</text>
</comment>
<evidence type="ECO:0000256" key="4">
    <source>
        <dbReference type="ARBA" id="ARBA00022840"/>
    </source>
</evidence>
<dbReference type="GO" id="GO:0004826">
    <property type="term" value="F:phenylalanine-tRNA ligase activity"/>
    <property type="evidence" value="ECO:0007669"/>
    <property type="project" value="UniProtKB-EC"/>
</dbReference>
<name>A0ABQ9XFC1_9EUKA</name>
<sequence length="587" mass="66558">MDTDKLRIEFQKNVHDFLRQNNKIEDLASAFPIYATNTELYHPALQSLQSKAIVTVEVKSTTKMTISKEGESCLAAGHTPEGEVMDIVMKGPIQKTVLLAPAPNAPQATDKKGKKVQDPRTVAFFALTKQKLIETDADGNVVVGSSLKQADGTTKPFEDTIFLALQQFAKGEDVKPELVKELTKKNYIEKQIIKSVVLAKGTAFDTFTTEEQVLLTNQMLLTDEWKTHTFKEKNFTVPADLPKWGKLHPLQEMRSHFRRVFLRLGFTEMFTRRYVESSFWNFDTLFQAQSHPCRDIQDTFFVASPTYTMPDQVLDAPCSLHPSLPAQPKNELERYYMGLDLPEELIPRIQQVHEGGGDVCSDSLGYRYKWNRAEASKVILRTHTTAMSTRTLSTLNEGLKRVWRKNPSSQSPERPLAHPPIHGEACLSHSLLNDAHSARFFSIDRVYRNETVDKTHLAEFHQLEGFVVGRGLNVAHLIGTITHFFAEVGMTQFKFQPTYNPYTEPSMEMHAYHPILKKFIEIGNSGIFREEVMVPLGIDKDVRAIAWGFGLERPSMLQCDVSEIGALFGGKVDEEWVRESVMKIPHK</sequence>
<keyword evidence="3" id="KW-0547">Nucleotide-binding</keyword>
<dbReference type="PANTHER" id="PTHR11538:SF40">
    <property type="entry name" value="PHENYLALANINE--TRNA LIGASE ALPHA SUBUNIT"/>
    <property type="match status" value="1"/>
</dbReference>
<keyword evidence="4" id="KW-0067">ATP-binding</keyword>
<evidence type="ECO:0000256" key="1">
    <source>
        <dbReference type="ARBA" id="ARBA00012814"/>
    </source>
</evidence>
<evidence type="ECO:0000313" key="8">
    <source>
        <dbReference type="EMBL" id="KAK2951173.1"/>
    </source>
</evidence>
<dbReference type="Gene3D" id="1.10.10.2330">
    <property type="match status" value="1"/>
</dbReference>
<organism evidence="8 9">
    <name type="scientific">Blattamonas nauphoetae</name>
    <dbReference type="NCBI Taxonomy" id="2049346"/>
    <lineage>
        <taxon>Eukaryota</taxon>
        <taxon>Metamonada</taxon>
        <taxon>Preaxostyla</taxon>
        <taxon>Oxymonadida</taxon>
        <taxon>Blattamonas</taxon>
    </lineage>
</organism>
<dbReference type="Pfam" id="PF01409">
    <property type="entry name" value="tRNA-synt_2d"/>
    <property type="match status" value="2"/>
</dbReference>
<evidence type="ECO:0000313" key="9">
    <source>
        <dbReference type="Proteomes" id="UP001281761"/>
    </source>
</evidence>
<feature type="domain" description="Aminoacyl-transfer RNA synthetases class-II family profile" evidence="7">
    <location>
        <begin position="439"/>
        <end position="585"/>
    </location>
</feature>
<keyword evidence="9" id="KW-1185">Reference proteome</keyword>
<dbReference type="InterPro" id="IPR002319">
    <property type="entry name" value="Phenylalanyl-tRNA_Synthase"/>
</dbReference>
<keyword evidence="6" id="KW-0030">Aminoacyl-tRNA synthetase</keyword>
<dbReference type="CDD" id="cd00496">
    <property type="entry name" value="PheRS_alpha_core"/>
    <property type="match status" value="1"/>
</dbReference>
<accession>A0ABQ9XFC1</accession>
<gene>
    <name evidence="8" type="ORF">BLNAU_13911</name>
</gene>
<proteinExistence type="predicted"/>
<reference evidence="8 9" key="1">
    <citation type="journal article" date="2022" name="bioRxiv">
        <title>Genomics of Preaxostyla Flagellates Illuminates Evolutionary Transitions and the Path Towards Mitochondrial Loss.</title>
        <authorList>
            <person name="Novak L.V.F."/>
            <person name="Treitli S.C."/>
            <person name="Pyrih J."/>
            <person name="Halakuc P."/>
            <person name="Pipaliya S.V."/>
            <person name="Vacek V."/>
            <person name="Brzon O."/>
            <person name="Soukal P."/>
            <person name="Eme L."/>
            <person name="Dacks J.B."/>
            <person name="Karnkowska A."/>
            <person name="Elias M."/>
            <person name="Hampl V."/>
        </authorList>
    </citation>
    <scope>NUCLEOTIDE SEQUENCE [LARGE SCALE GENOMIC DNA]</scope>
    <source>
        <strain evidence="8">NAU3</strain>
        <tissue evidence="8">Gut</tissue>
    </source>
</reference>
<protein>
    <recommendedName>
        <fullName evidence="1">phenylalanine--tRNA ligase</fullName>
        <ecNumber evidence="1">6.1.1.20</ecNumber>
    </recommendedName>
</protein>
<dbReference type="EMBL" id="JARBJD010000123">
    <property type="protein sequence ID" value="KAK2951173.1"/>
    <property type="molecule type" value="Genomic_DNA"/>
</dbReference>
<dbReference type="Proteomes" id="UP001281761">
    <property type="component" value="Unassembled WGS sequence"/>
</dbReference>
<keyword evidence="5" id="KW-0648">Protein biosynthesis</keyword>
<evidence type="ECO:0000256" key="3">
    <source>
        <dbReference type="ARBA" id="ARBA00022741"/>
    </source>
</evidence>
<dbReference type="InterPro" id="IPR006195">
    <property type="entry name" value="aa-tRNA-synth_II"/>
</dbReference>
<dbReference type="Gene3D" id="1.10.10.2320">
    <property type="match status" value="1"/>
</dbReference>
<dbReference type="PROSITE" id="PS50862">
    <property type="entry name" value="AA_TRNA_LIGASE_II"/>
    <property type="match status" value="1"/>
</dbReference>
<dbReference type="Gene3D" id="3.30.1370.240">
    <property type="match status" value="1"/>
</dbReference>
<evidence type="ECO:0000256" key="6">
    <source>
        <dbReference type="ARBA" id="ARBA00023146"/>
    </source>
</evidence>
<keyword evidence="2 8" id="KW-0436">Ligase</keyword>